<dbReference type="EnsemblProtists" id="EKX52818">
    <property type="protein sequence ID" value="EKX52818"/>
    <property type="gene ID" value="GUITHDRAFT_161084"/>
</dbReference>
<dbReference type="Pfam" id="PF04841">
    <property type="entry name" value="Vps16_N"/>
    <property type="match status" value="1"/>
</dbReference>
<dbReference type="InterPro" id="IPR038132">
    <property type="entry name" value="Vps16_C_sf"/>
</dbReference>
<dbReference type="InterPro" id="IPR006926">
    <property type="entry name" value="Vps16_N"/>
</dbReference>
<dbReference type="InterPro" id="IPR006925">
    <property type="entry name" value="Vps16_C"/>
</dbReference>
<dbReference type="GeneID" id="17309735"/>
<sequence>MDWAHLAGAGGWNKLFDRYYRKQEIYEMSWSDVDLSKMIVAGSPFAGPFAMLRDDKKISLISAGSLRPTLNIYSSSGSLLASIPAQWKTGRVVEMGWTSDEKLIVVLDDGTVMQFSAVGRLIQTFSMGEEFRTDRVLLCCIWGSGVVCLSRSHSLVFVDNFEEPIPRRMPRLGDIASSPTCMVIIEPSMTQSKGLEVLLAVDKTILVVDMTGVEDQKLTAGPIRRMSVCPNGKMLAASRTMGLCGKNLSEFPTKSQVPPLQLVWCGTDSVVLYWDKIVLMIGPYGDWVKYAYDEAVFLLPEMDGVRIISSSRCEFLHRVPDSVVDIFKIGSCTPGAILFDALELLEKNDAKADENIRGIRDSLPEAISVCLDAASHEFSVELQKQLLKAASYGSCFLEAHRPTRMVNVLSSLRMLNMIREPRVGLPLTFPQLQSLSPQTLVLRLAQRQQHYLALQICEHMGLKKTEVLVHWACEMIRRGGDLTDKELYDAILARLPSSGHISLAEVAATAYAEQRTELANLLLDNEPKAGEQVPLLISMKEEKRALVKALESGDPDLVFLAMLHMQKSKTTSDFFQSVLRHQTAKDLMLLYSKQQDHTLLRQLCQAMEAPHEAGSQLLLESFKAPDVTRRRKGMELAMSLFSQSKDESAKLMAKHTEEQIRLQEAQLELEQATGRSVFFDTSASETVRLCFVYNQHSRGLRIAKDMKFSEKLLWSLKVSGLAEGHDWKELEKFSKERKTPPIGFELFVEACIRENRFDEGMKYAMKMTDMARKSELCVRMGMLREAAEAAVQARDRDMLLSVRSKCTNPSDMAIIDNLVAHSGL</sequence>
<evidence type="ECO:0000256" key="2">
    <source>
        <dbReference type="PIRNR" id="PIRNR007949"/>
    </source>
</evidence>
<dbReference type="OrthoDB" id="1792at2759"/>
<proteinExistence type="inferred from homology"/>
<evidence type="ECO:0000313" key="5">
    <source>
        <dbReference type="EMBL" id="EKX52818.1"/>
    </source>
</evidence>
<dbReference type="InterPro" id="IPR036322">
    <property type="entry name" value="WD40_repeat_dom_sf"/>
</dbReference>
<evidence type="ECO:0000259" key="4">
    <source>
        <dbReference type="Pfam" id="PF04841"/>
    </source>
</evidence>
<dbReference type="Proteomes" id="UP000011087">
    <property type="component" value="Unassembled WGS sequence"/>
</dbReference>
<organism evidence="5">
    <name type="scientific">Guillardia theta (strain CCMP2712)</name>
    <name type="common">Cryptophyte</name>
    <dbReference type="NCBI Taxonomy" id="905079"/>
    <lineage>
        <taxon>Eukaryota</taxon>
        <taxon>Cryptophyceae</taxon>
        <taxon>Pyrenomonadales</taxon>
        <taxon>Geminigeraceae</taxon>
        <taxon>Guillardia</taxon>
    </lineage>
</organism>
<dbReference type="Pfam" id="PF04840">
    <property type="entry name" value="Vps16_C"/>
    <property type="match status" value="1"/>
</dbReference>
<feature type="domain" description="Vps16 N-terminal" evidence="4">
    <location>
        <begin position="11"/>
        <end position="406"/>
    </location>
</feature>
<dbReference type="GO" id="GO:0016197">
    <property type="term" value="P:endosomal transport"/>
    <property type="evidence" value="ECO:0007669"/>
    <property type="project" value="TreeGrafter"/>
</dbReference>
<dbReference type="AlphaFoldDB" id="L1JXL1"/>
<evidence type="ECO:0000259" key="3">
    <source>
        <dbReference type="Pfam" id="PF04840"/>
    </source>
</evidence>
<feature type="domain" description="Vps16 C-terminal" evidence="3">
    <location>
        <begin position="501"/>
        <end position="816"/>
    </location>
</feature>
<dbReference type="GO" id="GO:0003779">
    <property type="term" value="F:actin binding"/>
    <property type="evidence" value="ECO:0007669"/>
    <property type="project" value="TreeGrafter"/>
</dbReference>
<evidence type="ECO:0008006" key="8">
    <source>
        <dbReference type="Google" id="ProtNLM"/>
    </source>
</evidence>
<keyword evidence="7" id="KW-1185">Reference proteome</keyword>
<evidence type="ECO:0000256" key="1">
    <source>
        <dbReference type="ARBA" id="ARBA00009250"/>
    </source>
</evidence>
<gene>
    <name evidence="5" type="ORF">GUITHDRAFT_161084</name>
</gene>
<reference evidence="7" key="2">
    <citation type="submission" date="2012-11" db="EMBL/GenBank/DDBJ databases">
        <authorList>
            <person name="Kuo A."/>
            <person name="Curtis B.A."/>
            <person name="Tanifuji G."/>
            <person name="Burki F."/>
            <person name="Gruber A."/>
            <person name="Irimia M."/>
            <person name="Maruyama S."/>
            <person name="Arias M.C."/>
            <person name="Ball S.G."/>
            <person name="Gile G.H."/>
            <person name="Hirakawa Y."/>
            <person name="Hopkins J.F."/>
            <person name="Rensing S.A."/>
            <person name="Schmutz J."/>
            <person name="Symeonidi A."/>
            <person name="Elias M."/>
            <person name="Eveleigh R.J."/>
            <person name="Herman E.K."/>
            <person name="Klute M.J."/>
            <person name="Nakayama T."/>
            <person name="Obornik M."/>
            <person name="Reyes-Prieto A."/>
            <person name="Armbrust E.V."/>
            <person name="Aves S.J."/>
            <person name="Beiko R.G."/>
            <person name="Coutinho P."/>
            <person name="Dacks J.B."/>
            <person name="Durnford D.G."/>
            <person name="Fast N.M."/>
            <person name="Green B.R."/>
            <person name="Grisdale C."/>
            <person name="Hempe F."/>
            <person name="Henrissat B."/>
            <person name="Hoppner M.P."/>
            <person name="Ishida K.-I."/>
            <person name="Kim E."/>
            <person name="Koreny L."/>
            <person name="Kroth P.G."/>
            <person name="Liu Y."/>
            <person name="Malik S.-B."/>
            <person name="Maier U.G."/>
            <person name="McRose D."/>
            <person name="Mock T."/>
            <person name="Neilson J.A."/>
            <person name="Onodera N.T."/>
            <person name="Poole A.M."/>
            <person name="Pritham E.J."/>
            <person name="Richards T.A."/>
            <person name="Rocap G."/>
            <person name="Roy S.W."/>
            <person name="Sarai C."/>
            <person name="Schaack S."/>
            <person name="Shirato S."/>
            <person name="Slamovits C.H."/>
            <person name="Spencer D.F."/>
            <person name="Suzuki S."/>
            <person name="Worden A.Z."/>
            <person name="Zauner S."/>
            <person name="Barry K."/>
            <person name="Bell C."/>
            <person name="Bharti A.K."/>
            <person name="Crow J.A."/>
            <person name="Grimwood J."/>
            <person name="Kramer R."/>
            <person name="Lindquist E."/>
            <person name="Lucas S."/>
            <person name="Salamov A."/>
            <person name="McFadden G.I."/>
            <person name="Lane C.E."/>
            <person name="Keeling P.J."/>
            <person name="Gray M.W."/>
            <person name="Grigoriev I.V."/>
            <person name="Archibald J.M."/>
        </authorList>
    </citation>
    <scope>NUCLEOTIDE SEQUENCE</scope>
    <source>
        <strain evidence="7">CCMP2712</strain>
    </source>
</reference>
<dbReference type="GO" id="GO:0005765">
    <property type="term" value="C:lysosomal membrane"/>
    <property type="evidence" value="ECO:0007669"/>
    <property type="project" value="TreeGrafter"/>
</dbReference>
<reference evidence="6" key="3">
    <citation type="submission" date="2015-06" db="UniProtKB">
        <authorList>
            <consortium name="EnsemblProtists"/>
        </authorList>
    </citation>
    <scope>IDENTIFICATION</scope>
</reference>
<dbReference type="GO" id="GO:0006886">
    <property type="term" value="P:intracellular protein transport"/>
    <property type="evidence" value="ECO:0007669"/>
    <property type="project" value="InterPro"/>
</dbReference>
<dbReference type="SUPFAM" id="SSF50978">
    <property type="entry name" value="WD40 repeat-like"/>
    <property type="match status" value="1"/>
</dbReference>
<name>L1JXL1_GUITC</name>
<evidence type="ECO:0000313" key="6">
    <source>
        <dbReference type="EnsemblProtists" id="EKX52818"/>
    </source>
</evidence>
<evidence type="ECO:0000313" key="7">
    <source>
        <dbReference type="Proteomes" id="UP000011087"/>
    </source>
</evidence>
<reference evidence="5 7" key="1">
    <citation type="journal article" date="2012" name="Nature">
        <title>Algal genomes reveal evolutionary mosaicism and the fate of nucleomorphs.</title>
        <authorList>
            <consortium name="DOE Joint Genome Institute"/>
            <person name="Curtis B.A."/>
            <person name="Tanifuji G."/>
            <person name="Burki F."/>
            <person name="Gruber A."/>
            <person name="Irimia M."/>
            <person name="Maruyama S."/>
            <person name="Arias M.C."/>
            <person name="Ball S.G."/>
            <person name="Gile G.H."/>
            <person name="Hirakawa Y."/>
            <person name="Hopkins J.F."/>
            <person name="Kuo A."/>
            <person name="Rensing S.A."/>
            <person name="Schmutz J."/>
            <person name="Symeonidi A."/>
            <person name="Elias M."/>
            <person name="Eveleigh R.J."/>
            <person name="Herman E.K."/>
            <person name="Klute M.J."/>
            <person name="Nakayama T."/>
            <person name="Obornik M."/>
            <person name="Reyes-Prieto A."/>
            <person name="Armbrust E.V."/>
            <person name="Aves S.J."/>
            <person name="Beiko R.G."/>
            <person name="Coutinho P."/>
            <person name="Dacks J.B."/>
            <person name="Durnford D.G."/>
            <person name="Fast N.M."/>
            <person name="Green B.R."/>
            <person name="Grisdale C.J."/>
            <person name="Hempel F."/>
            <person name="Henrissat B."/>
            <person name="Hoppner M.P."/>
            <person name="Ishida K."/>
            <person name="Kim E."/>
            <person name="Koreny L."/>
            <person name="Kroth P.G."/>
            <person name="Liu Y."/>
            <person name="Malik S.B."/>
            <person name="Maier U.G."/>
            <person name="McRose D."/>
            <person name="Mock T."/>
            <person name="Neilson J.A."/>
            <person name="Onodera N.T."/>
            <person name="Poole A.M."/>
            <person name="Pritham E.J."/>
            <person name="Richards T.A."/>
            <person name="Rocap G."/>
            <person name="Roy S.W."/>
            <person name="Sarai C."/>
            <person name="Schaack S."/>
            <person name="Shirato S."/>
            <person name="Slamovits C.H."/>
            <person name="Spencer D.F."/>
            <person name="Suzuki S."/>
            <person name="Worden A.Z."/>
            <person name="Zauner S."/>
            <person name="Barry K."/>
            <person name="Bell C."/>
            <person name="Bharti A.K."/>
            <person name="Crow J.A."/>
            <person name="Grimwood J."/>
            <person name="Kramer R."/>
            <person name="Lindquist E."/>
            <person name="Lucas S."/>
            <person name="Salamov A."/>
            <person name="McFadden G.I."/>
            <person name="Lane C.E."/>
            <person name="Keeling P.J."/>
            <person name="Gray M.W."/>
            <person name="Grigoriev I.V."/>
            <person name="Archibald J.M."/>
        </authorList>
    </citation>
    <scope>NUCLEOTIDE SEQUENCE</scope>
    <source>
        <strain evidence="5 7">CCMP2712</strain>
    </source>
</reference>
<dbReference type="KEGG" id="gtt:GUITHDRAFT_161084"/>
<dbReference type="RefSeq" id="XP_005839798.1">
    <property type="nucleotide sequence ID" value="XM_005839741.1"/>
</dbReference>
<protein>
    <recommendedName>
        <fullName evidence="8">Vacuolar protein sorting-associated protein 16 homolog</fullName>
    </recommendedName>
</protein>
<dbReference type="GO" id="GO:0030897">
    <property type="term" value="C:HOPS complex"/>
    <property type="evidence" value="ECO:0007669"/>
    <property type="project" value="TreeGrafter"/>
</dbReference>
<dbReference type="PANTHER" id="PTHR12811">
    <property type="entry name" value="VACUOLAR PROTEIN SORTING VPS16"/>
    <property type="match status" value="1"/>
</dbReference>
<dbReference type="EMBL" id="JH992971">
    <property type="protein sequence ID" value="EKX52818.1"/>
    <property type="molecule type" value="Genomic_DNA"/>
</dbReference>
<dbReference type="Gene3D" id="1.10.150.780">
    <property type="entry name" value="Vps16, C-terminal region"/>
    <property type="match status" value="1"/>
</dbReference>
<dbReference type="PANTHER" id="PTHR12811:SF0">
    <property type="entry name" value="VACUOLAR PROTEIN SORTING-ASSOCIATED PROTEIN 16 HOMOLOG"/>
    <property type="match status" value="1"/>
</dbReference>
<dbReference type="PIRSF" id="PIRSF007949">
    <property type="entry name" value="VPS16"/>
    <property type="match status" value="1"/>
</dbReference>
<dbReference type="PaxDb" id="55529-EKX52818"/>
<accession>L1JXL1</accession>
<dbReference type="eggNOG" id="KOG2280">
    <property type="taxonomic scope" value="Eukaryota"/>
</dbReference>
<dbReference type="STRING" id="905079.L1JXL1"/>
<dbReference type="InterPro" id="IPR016534">
    <property type="entry name" value="VPS16"/>
</dbReference>
<dbReference type="GO" id="GO:0042144">
    <property type="term" value="P:vacuole fusion, non-autophagic"/>
    <property type="evidence" value="ECO:0007669"/>
    <property type="project" value="TreeGrafter"/>
</dbReference>
<comment type="similarity">
    <text evidence="1 2">Belongs to the VPS16 family.</text>
</comment>
<dbReference type="GO" id="GO:0005768">
    <property type="term" value="C:endosome"/>
    <property type="evidence" value="ECO:0007669"/>
    <property type="project" value="TreeGrafter"/>
</dbReference>
<dbReference type="OMA" id="WCGDDCL"/>
<dbReference type="HOGENOM" id="CLU_008909_1_0_1"/>